<proteinExistence type="predicted"/>
<dbReference type="EMBL" id="BK015642">
    <property type="protein sequence ID" value="DAE17560.1"/>
    <property type="molecule type" value="Genomic_DNA"/>
</dbReference>
<organism evidence="1">
    <name type="scientific">Caudovirales sp. ctqPn17</name>
    <dbReference type="NCBI Taxonomy" id="2825772"/>
    <lineage>
        <taxon>Viruses</taxon>
        <taxon>Duplodnaviria</taxon>
        <taxon>Heunggongvirae</taxon>
        <taxon>Uroviricota</taxon>
        <taxon>Caudoviricetes</taxon>
    </lineage>
</organism>
<evidence type="ECO:0000313" key="1">
    <source>
        <dbReference type="EMBL" id="DAE17560.1"/>
    </source>
</evidence>
<protein>
    <submittedName>
        <fullName evidence="1">Replication protein</fullName>
    </submittedName>
</protein>
<reference evidence="1" key="1">
    <citation type="journal article" date="2021" name="Proc. Natl. Acad. Sci. U.S.A.">
        <title>A Catalog of Tens of Thousands of Viruses from Human Metagenomes Reveals Hidden Associations with Chronic Diseases.</title>
        <authorList>
            <person name="Tisza M.J."/>
            <person name="Buck C.B."/>
        </authorList>
    </citation>
    <scope>NUCLEOTIDE SEQUENCE</scope>
    <source>
        <strain evidence="1">CtqPn17</strain>
    </source>
</reference>
<accession>A0A8S5QEQ7</accession>
<name>A0A8S5QEQ7_9CAUD</name>
<sequence length="36" mass="4414">MDTRQKIDALLQKITSESQLRRIYRFIKYIYVHASK</sequence>